<keyword evidence="2" id="KW-1185">Reference proteome</keyword>
<sequence>MEWSPEHLEQKNRDRQRQLCSLLKSAGPCALCSIPGPPNAIHPMANFPIAGRPKAGYSGDKYYQIASLADPHGRTTSSAVSYTPSP</sequence>
<protein>
    <submittedName>
        <fullName evidence="1">Uncharacterized protein</fullName>
    </submittedName>
</protein>
<comment type="caution">
    <text evidence="1">The sequence shown here is derived from an EMBL/GenBank/DDBJ whole genome shotgun (WGS) entry which is preliminary data.</text>
</comment>
<evidence type="ECO:0000313" key="2">
    <source>
        <dbReference type="Proteomes" id="UP001157502"/>
    </source>
</evidence>
<name>A0ACC2FNE5_DALPE</name>
<organism evidence="1 2">
    <name type="scientific">Dallia pectoralis</name>
    <name type="common">Alaska blackfish</name>
    <dbReference type="NCBI Taxonomy" id="75939"/>
    <lineage>
        <taxon>Eukaryota</taxon>
        <taxon>Metazoa</taxon>
        <taxon>Chordata</taxon>
        <taxon>Craniata</taxon>
        <taxon>Vertebrata</taxon>
        <taxon>Euteleostomi</taxon>
        <taxon>Actinopterygii</taxon>
        <taxon>Neopterygii</taxon>
        <taxon>Teleostei</taxon>
        <taxon>Protacanthopterygii</taxon>
        <taxon>Esociformes</taxon>
        <taxon>Umbridae</taxon>
        <taxon>Dallia</taxon>
    </lineage>
</organism>
<proteinExistence type="predicted"/>
<gene>
    <name evidence="1" type="ORF">DPEC_G00266450</name>
</gene>
<accession>A0ACC2FNE5</accession>
<dbReference type="EMBL" id="CM055751">
    <property type="protein sequence ID" value="KAJ7992861.1"/>
    <property type="molecule type" value="Genomic_DNA"/>
</dbReference>
<dbReference type="Proteomes" id="UP001157502">
    <property type="component" value="Chromosome 24"/>
</dbReference>
<evidence type="ECO:0000313" key="1">
    <source>
        <dbReference type="EMBL" id="KAJ7992861.1"/>
    </source>
</evidence>
<reference evidence="1" key="1">
    <citation type="submission" date="2021-05" db="EMBL/GenBank/DDBJ databases">
        <authorList>
            <person name="Pan Q."/>
            <person name="Jouanno E."/>
            <person name="Zahm M."/>
            <person name="Klopp C."/>
            <person name="Cabau C."/>
            <person name="Louis A."/>
            <person name="Berthelot C."/>
            <person name="Parey E."/>
            <person name="Roest Crollius H."/>
            <person name="Montfort J."/>
            <person name="Robinson-Rechavi M."/>
            <person name="Bouchez O."/>
            <person name="Lampietro C."/>
            <person name="Lopez Roques C."/>
            <person name="Donnadieu C."/>
            <person name="Postlethwait J."/>
            <person name="Bobe J."/>
            <person name="Dillon D."/>
            <person name="Chandos A."/>
            <person name="von Hippel F."/>
            <person name="Guiguen Y."/>
        </authorList>
    </citation>
    <scope>NUCLEOTIDE SEQUENCE</scope>
    <source>
        <strain evidence="1">YG-Jan2019</strain>
    </source>
</reference>